<dbReference type="SMART" id="SM00331">
    <property type="entry name" value="PP2C_SIG"/>
    <property type="match status" value="1"/>
</dbReference>
<keyword evidence="6" id="KW-0464">Manganese</keyword>
<dbReference type="GO" id="GO:0004722">
    <property type="term" value="F:protein serine/threonine phosphatase activity"/>
    <property type="evidence" value="ECO:0007669"/>
    <property type="project" value="UniProtKB-EC"/>
</dbReference>
<evidence type="ECO:0000256" key="8">
    <source>
        <dbReference type="ARBA" id="ARBA00048336"/>
    </source>
</evidence>
<dbReference type="InterPro" id="IPR036457">
    <property type="entry name" value="PPM-type-like_dom_sf"/>
</dbReference>
<comment type="catalytic activity">
    <reaction evidence="8">
        <text>O-phospho-L-threonyl-[protein] + H2O = L-threonyl-[protein] + phosphate</text>
        <dbReference type="Rhea" id="RHEA:47004"/>
        <dbReference type="Rhea" id="RHEA-COMP:11060"/>
        <dbReference type="Rhea" id="RHEA-COMP:11605"/>
        <dbReference type="ChEBI" id="CHEBI:15377"/>
        <dbReference type="ChEBI" id="CHEBI:30013"/>
        <dbReference type="ChEBI" id="CHEBI:43474"/>
        <dbReference type="ChEBI" id="CHEBI:61977"/>
        <dbReference type="EC" id="3.1.3.16"/>
    </reaction>
</comment>
<dbReference type="AlphaFoldDB" id="A0AB39RWH2"/>
<evidence type="ECO:0000256" key="7">
    <source>
        <dbReference type="ARBA" id="ARBA00047761"/>
    </source>
</evidence>
<evidence type="ECO:0000256" key="11">
    <source>
        <dbReference type="ARBA" id="ARBA00079123"/>
    </source>
</evidence>
<comment type="cofactor">
    <cofactor evidence="1">
        <name>Mn(2+)</name>
        <dbReference type="ChEBI" id="CHEBI:29035"/>
    </cofactor>
</comment>
<sequence length="523" mass="55321">MYPEPTGEVRMSLSLRFAAGSHKGMIREGNEDSGYAGPRLLAIADGMGGQAAGEVASSEVISTIVALDDDVPGSDILTSLGTAVQRANDQLRMMVEEDPQLEGMGTTLTALLWTGQRLGLVHVGDSRAYLLRDGVLTQITQDHTWVQRLVDEGRITEEEATTHPQRSLLMRALGSGDHVEPDLSIREVRAGDRYLICSDGLSGVVSHQTMEDTLASYQGPQETVQELIQLALRGGGPDNITVIVADVLDIDSGDTLAGQLSDTPVVVGAVAENQHQLHDNGAMQTPAGRASSLGRPVPGQGGGGEFGPPGSGDTTGYVPTGGFGDYSDEDFVKPRAGRKWLKRSLYITLALAVIGGGLYGGYRWTQTQYYVGTKDEHVALYRGISQDLAWVSLSKVEKDHPEIELKYLPPYQQKQVEATIAEGGLSDAQSKIDELSVQASACKKDAERRAAESENNAKTGEGQAGGTTGTTKTSLTSKATSSPTPTPSNSAPSSSKSTTAPTPTPGPSLSDEEQKLVSLCGKQ</sequence>
<gene>
    <name evidence="14" type="ORF">AB5J53_24605</name>
</gene>
<feature type="domain" description="PPM-type phosphatase" evidence="13">
    <location>
        <begin position="16"/>
        <end position="247"/>
    </location>
</feature>
<feature type="compositionally biased region" description="Basic and acidic residues" evidence="12">
    <location>
        <begin position="443"/>
        <end position="452"/>
    </location>
</feature>
<evidence type="ECO:0000259" key="13">
    <source>
        <dbReference type="PROSITE" id="PS51746"/>
    </source>
</evidence>
<evidence type="ECO:0000256" key="3">
    <source>
        <dbReference type="ARBA" id="ARBA00022723"/>
    </source>
</evidence>
<feature type="compositionally biased region" description="Gly residues" evidence="12">
    <location>
        <begin position="299"/>
        <end position="310"/>
    </location>
</feature>
<dbReference type="InterPro" id="IPR015655">
    <property type="entry name" value="PP2C"/>
</dbReference>
<evidence type="ECO:0000256" key="12">
    <source>
        <dbReference type="SAM" id="MobiDB-lite"/>
    </source>
</evidence>
<comment type="catalytic activity">
    <reaction evidence="7">
        <text>O-phospho-L-seryl-[protein] + H2O = L-seryl-[protein] + phosphate</text>
        <dbReference type="Rhea" id="RHEA:20629"/>
        <dbReference type="Rhea" id="RHEA-COMP:9863"/>
        <dbReference type="Rhea" id="RHEA-COMP:11604"/>
        <dbReference type="ChEBI" id="CHEBI:15377"/>
        <dbReference type="ChEBI" id="CHEBI:29999"/>
        <dbReference type="ChEBI" id="CHEBI:43474"/>
        <dbReference type="ChEBI" id="CHEBI:83421"/>
        <dbReference type="EC" id="3.1.3.16"/>
    </reaction>
</comment>
<dbReference type="PANTHER" id="PTHR47992">
    <property type="entry name" value="PROTEIN PHOSPHATASE"/>
    <property type="match status" value="1"/>
</dbReference>
<dbReference type="Gene3D" id="3.60.40.10">
    <property type="entry name" value="PPM-type phosphatase domain"/>
    <property type="match status" value="1"/>
</dbReference>
<dbReference type="EC" id="3.1.3.16" evidence="2"/>
<evidence type="ECO:0000256" key="4">
    <source>
        <dbReference type="ARBA" id="ARBA00022801"/>
    </source>
</evidence>
<name>A0AB39RWH2_9ACTN</name>
<evidence type="ECO:0000256" key="10">
    <source>
        <dbReference type="ARBA" id="ARBA00077741"/>
    </source>
</evidence>
<dbReference type="CDD" id="cd00143">
    <property type="entry name" value="PP2Cc"/>
    <property type="match status" value="1"/>
</dbReference>
<dbReference type="Pfam" id="PF00481">
    <property type="entry name" value="PP2C"/>
    <property type="match status" value="1"/>
</dbReference>
<feature type="region of interest" description="Disordered" evidence="12">
    <location>
        <begin position="280"/>
        <end position="320"/>
    </location>
</feature>
<proteinExistence type="predicted"/>
<evidence type="ECO:0000256" key="6">
    <source>
        <dbReference type="ARBA" id="ARBA00023211"/>
    </source>
</evidence>
<keyword evidence="5" id="KW-0904">Protein phosphatase</keyword>
<evidence type="ECO:0000256" key="2">
    <source>
        <dbReference type="ARBA" id="ARBA00013081"/>
    </source>
</evidence>
<evidence type="ECO:0000256" key="9">
    <source>
        <dbReference type="ARBA" id="ARBA00071184"/>
    </source>
</evidence>
<dbReference type="RefSeq" id="WP_369252440.1">
    <property type="nucleotide sequence ID" value="NZ_CP163443.1"/>
</dbReference>
<organism evidence="14">
    <name type="scientific">Streptomyces sp. R41</name>
    <dbReference type="NCBI Taxonomy" id="3238632"/>
    <lineage>
        <taxon>Bacteria</taxon>
        <taxon>Bacillati</taxon>
        <taxon>Actinomycetota</taxon>
        <taxon>Actinomycetes</taxon>
        <taxon>Kitasatosporales</taxon>
        <taxon>Streptomycetaceae</taxon>
        <taxon>Streptomyces</taxon>
    </lineage>
</organism>
<dbReference type="GO" id="GO:0046872">
    <property type="term" value="F:metal ion binding"/>
    <property type="evidence" value="ECO:0007669"/>
    <property type="project" value="UniProtKB-KW"/>
</dbReference>
<evidence type="ECO:0000256" key="5">
    <source>
        <dbReference type="ARBA" id="ARBA00022912"/>
    </source>
</evidence>
<dbReference type="NCBIfam" id="NF033484">
    <property type="entry name" value="Stp1_PP2C_phos"/>
    <property type="match status" value="1"/>
</dbReference>
<accession>A0AB39RWH2</accession>
<evidence type="ECO:0000313" key="14">
    <source>
        <dbReference type="EMBL" id="XDQ59039.1"/>
    </source>
</evidence>
<dbReference type="SMART" id="SM00332">
    <property type="entry name" value="PP2Cc"/>
    <property type="match status" value="1"/>
</dbReference>
<dbReference type="InterPro" id="IPR001932">
    <property type="entry name" value="PPM-type_phosphatase-like_dom"/>
</dbReference>
<protein>
    <recommendedName>
        <fullName evidence="9">Serine/threonine protein phosphatase PstP</fullName>
        <ecNumber evidence="2">3.1.3.16</ecNumber>
    </recommendedName>
    <alternativeName>
        <fullName evidence="11">Mycobacterial Ser/Thr phosphatase</fullName>
    </alternativeName>
    <alternativeName>
        <fullName evidence="10">PP2C-family Ser/Thr phosphatase</fullName>
    </alternativeName>
</protein>
<dbReference type="SUPFAM" id="SSF81606">
    <property type="entry name" value="PP2C-like"/>
    <property type="match status" value="1"/>
</dbReference>
<keyword evidence="4" id="KW-0378">Hydrolase</keyword>
<keyword evidence="3" id="KW-0479">Metal-binding</keyword>
<dbReference type="FunFam" id="3.60.40.10:FF:000002">
    <property type="entry name" value="Serine/threonine phosphatase stp"/>
    <property type="match status" value="1"/>
</dbReference>
<evidence type="ECO:0000256" key="1">
    <source>
        <dbReference type="ARBA" id="ARBA00001936"/>
    </source>
</evidence>
<reference evidence="14" key="1">
    <citation type="submission" date="2024-07" db="EMBL/GenBank/DDBJ databases">
        <authorList>
            <person name="Yu S.T."/>
        </authorList>
    </citation>
    <scope>NUCLEOTIDE SEQUENCE</scope>
    <source>
        <strain evidence="14">R41</strain>
    </source>
</reference>
<dbReference type="EMBL" id="CP163443">
    <property type="protein sequence ID" value="XDQ59039.1"/>
    <property type="molecule type" value="Genomic_DNA"/>
</dbReference>
<dbReference type="PROSITE" id="PS51746">
    <property type="entry name" value="PPM_2"/>
    <property type="match status" value="1"/>
</dbReference>
<feature type="region of interest" description="Disordered" evidence="12">
    <location>
        <begin position="443"/>
        <end position="523"/>
    </location>
</feature>
<feature type="compositionally biased region" description="Low complexity" evidence="12">
    <location>
        <begin position="469"/>
        <end position="501"/>
    </location>
</feature>